<keyword evidence="2" id="KW-1185">Reference proteome</keyword>
<evidence type="ECO:0000313" key="1">
    <source>
        <dbReference type="EMBL" id="MPC94937.1"/>
    </source>
</evidence>
<sequence>MPCRAGKRNKPMYRRQLYTARRLGLGLRRWWWR</sequence>
<organism evidence="1 2">
    <name type="scientific">Portunus trituberculatus</name>
    <name type="common">Swimming crab</name>
    <name type="synonym">Neptunus trituberculatus</name>
    <dbReference type="NCBI Taxonomy" id="210409"/>
    <lineage>
        <taxon>Eukaryota</taxon>
        <taxon>Metazoa</taxon>
        <taxon>Ecdysozoa</taxon>
        <taxon>Arthropoda</taxon>
        <taxon>Crustacea</taxon>
        <taxon>Multicrustacea</taxon>
        <taxon>Malacostraca</taxon>
        <taxon>Eumalacostraca</taxon>
        <taxon>Eucarida</taxon>
        <taxon>Decapoda</taxon>
        <taxon>Pleocyemata</taxon>
        <taxon>Brachyura</taxon>
        <taxon>Eubrachyura</taxon>
        <taxon>Portunoidea</taxon>
        <taxon>Portunidae</taxon>
        <taxon>Portuninae</taxon>
        <taxon>Portunus</taxon>
    </lineage>
</organism>
<reference evidence="1 2" key="1">
    <citation type="submission" date="2019-05" db="EMBL/GenBank/DDBJ databases">
        <title>Another draft genome of Portunus trituberculatus and its Hox gene families provides insights of decapod evolution.</title>
        <authorList>
            <person name="Jeong J.-H."/>
            <person name="Song I."/>
            <person name="Kim S."/>
            <person name="Choi T."/>
            <person name="Kim D."/>
            <person name="Ryu S."/>
            <person name="Kim W."/>
        </authorList>
    </citation>
    <scope>NUCLEOTIDE SEQUENCE [LARGE SCALE GENOMIC DNA]</scope>
    <source>
        <tissue evidence="1">Muscle</tissue>
    </source>
</reference>
<gene>
    <name evidence="1" type="ORF">E2C01_090129</name>
</gene>
<dbReference type="EMBL" id="VSRR010100375">
    <property type="protein sequence ID" value="MPC94937.1"/>
    <property type="molecule type" value="Genomic_DNA"/>
</dbReference>
<protein>
    <submittedName>
        <fullName evidence="1">Uncharacterized protein</fullName>
    </submittedName>
</protein>
<comment type="caution">
    <text evidence="1">The sequence shown here is derived from an EMBL/GenBank/DDBJ whole genome shotgun (WGS) entry which is preliminary data.</text>
</comment>
<name>A0A5B7JP95_PORTR</name>
<proteinExistence type="predicted"/>
<dbReference type="Proteomes" id="UP000324222">
    <property type="component" value="Unassembled WGS sequence"/>
</dbReference>
<dbReference type="AlphaFoldDB" id="A0A5B7JP95"/>
<accession>A0A5B7JP95</accession>
<evidence type="ECO:0000313" key="2">
    <source>
        <dbReference type="Proteomes" id="UP000324222"/>
    </source>
</evidence>